<comment type="caution">
    <text evidence="1">The sequence shown here is derived from an EMBL/GenBank/DDBJ whole genome shotgun (WGS) entry which is preliminary data.</text>
</comment>
<gene>
    <name evidence="1" type="ORF">SU60_16950</name>
</gene>
<dbReference type="EMBL" id="JXOK01000065">
    <property type="protein sequence ID" value="KIN09834.1"/>
    <property type="molecule type" value="Genomic_DNA"/>
</dbReference>
<dbReference type="AlphaFoldDB" id="A0A0C3DEN9"/>
<dbReference type="Proteomes" id="UP000031977">
    <property type="component" value="Unassembled WGS sequence"/>
</dbReference>
<reference evidence="1 2" key="1">
    <citation type="submission" date="2015-01" db="EMBL/GenBank/DDBJ databases">
        <title>Draft genome of Vibrio mytili type strain CAIM 528.</title>
        <authorList>
            <person name="Gonzalez-Castillo A."/>
            <person name="Gomez-Gil B."/>
            <person name="Enciso-Ibarra J."/>
        </authorList>
    </citation>
    <scope>NUCLEOTIDE SEQUENCE [LARGE SCALE GENOMIC DNA]</scope>
    <source>
        <strain evidence="1 2">CAIM 528</strain>
    </source>
</reference>
<name>A0A0C3DEN9_9VIBR</name>
<organism evidence="1 2">
    <name type="scientific">Vibrio mytili</name>
    <dbReference type="NCBI Taxonomy" id="50718"/>
    <lineage>
        <taxon>Bacteria</taxon>
        <taxon>Pseudomonadati</taxon>
        <taxon>Pseudomonadota</taxon>
        <taxon>Gammaproteobacteria</taxon>
        <taxon>Vibrionales</taxon>
        <taxon>Vibrionaceae</taxon>
        <taxon>Vibrio</taxon>
    </lineage>
</organism>
<accession>A0A0C3DEN9</accession>
<evidence type="ECO:0000313" key="2">
    <source>
        <dbReference type="Proteomes" id="UP000031977"/>
    </source>
</evidence>
<sequence length="60" mass="6268">MHGLQGKSRISPLILKLKTHIGVSADMLESSTDVFANGLSVVDWAIATKCSAHAAKSSMG</sequence>
<proteinExistence type="predicted"/>
<evidence type="ECO:0000313" key="1">
    <source>
        <dbReference type="EMBL" id="KIN09834.1"/>
    </source>
</evidence>
<keyword evidence="2" id="KW-1185">Reference proteome</keyword>
<protein>
    <submittedName>
        <fullName evidence="1">Uncharacterized protein</fullName>
    </submittedName>
</protein>